<dbReference type="EMBL" id="BPLR01012824">
    <property type="protein sequence ID" value="GIY56911.1"/>
    <property type="molecule type" value="Genomic_DNA"/>
</dbReference>
<reference evidence="1 2" key="1">
    <citation type="submission" date="2021-06" db="EMBL/GenBank/DDBJ databases">
        <title>Caerostris extrusa draft genome.</title>
        <authorList>
            <person name="Kono N."/>
            <person name="Arakawa K."/>
        </authorList>
    </citation>
    <scope>NUCLEOTIDE SEQUENCE [LARGE SCALE GENOMIC DNA]</scope>
</reference>
<organism evidence="1 2">
    <name type="scientific">Caerostris extrusa</name>
    <name type="common">Bark spider</name>
    <name type="synonym">Caerostris bankana</name>
    <dbReference type="NCBI Taxonomy" id="172846"/>
    <lineage>
        <taxon>Eukaryota</taxon>
        <taxon>Metazoa</taxon>
        <taxon>Ecdysozoa</taxon>
        <taxon>Arthropoda</taxon>
        <taxon>Chelicerata</taxon>
        <taxon>Arachnida</taxon>
        <taxon>Araneae</taxon>
        <taxon>Araneomorphae</taxon>
        <taxon>Entelegynae</taxon>
        <taxon>Araneoidea</taxon>
        <taxon>Araneidae</taxon>
        <taxon>Caerostris</taxon>
    </lineage>
</organism>
<dbReference type="Proteomes" id="UP001054945">
    <property type="component" value="Unassembled WGS sequence"/>
</dbReference>
<gene>
    <name evidence="1" type="ORF">CEXT_756561</name>
</gene>
<keyword evidence="2" id="KW-1185">Reference proteome</keyword>
<sequence length="92" mass="10429">MEENRLVCRTSGVRTWRITRSILRSIGGVSTPRMFMCRESLIFTMNFRNYLFTAPLPHPPGKSRKTVSIPMAAVKQTHLAVVIRVKQATIVA</sequence>
<evidence type="ECO:0000313" key="1">
    <source>
        <dbReference type="EMBL" id="GIY56911.1"/>
    </source>
</evidence>
<accession>A0AAV4UGL7</accession>
<name>A0AAV4UGL7_CAEEX</name>
<evidence type="ECO:0000313" key="2">
    <source>
        <dbReference type="Proteomes" id="UP001054945"/>
    </source>
</evidence>
<comment type="caution">
    <text evidence="1">The sequence shown here is derived from an EMBL/GenBank/DDBJ whole genome shotgun (WGS) entry which is preliminary data.</text>
</comment>
<proteinExistence type="predicted"/>
<dbReference type="AlphaFoldDB" id="A0AAV4UGL7"/>
<protein>
    <submittedName>
        <fullName evidence="1">Uncharacterized protein</fullName>
    </submittedName>
</protein>